<keyword evidence="2" id="KW-1185">Reference proteome</keyword>
<accession>A0A1A9W2K8</accession>
<name>A0A1A9W2K8_9MUSC</name>
<sequence>MASESELGNVGSPYLKKSRGSSPLFLSTKLGQDESSIRIYLHFGYERLTKTNITTCFRVHSSENFGVILDHNNNLYHNHLSEDRKSTTIMDRVVGIDVVGVVTLFWVTFLGGNSGQTFSTVVAKRVADVVVFNRPSLLSSVVSMK</sequence>
<proteinExistence type="predicted"/>
<reference evidence="2" key="1">
    <citation type="submission" date="2014-03" db="EMBL/GenBank/DDBJ databases">
        <authorList>
            <person name="Aksoy S."/>
            <person name="Warren W."/>
            <person name="Wilson R.K."/>
        </authorList>
    </citation>
    <scope>NUCLEOTIDE SEQUENCE [LARGE SCALE GENOMIC DNA]</scope>
    <source>
        <strain evidence="2">IAEA</strain>
    </source>
</reference>
<evidence type="ECO:0000313" key="2">
    <source>
        <dbReference type="Proteomes" id="UP000091820"/>
    </source>
</evidence>
<dbReference type="EnsemblMetazoa" id="GBRI004067-RA">
    <property type="protein sequence ID" value="GBRI004067-PA"/>
    <property type="gene ID" value="GBRI004067"/>
</dbReference>
<evidence type="ECO:0000313" key="1">
    <source>
        <dbReference type="EnsemblMetazoa" id="GBRI004067-PA"/>
    </source>
</evidence>
<reference evidence="1" key="2">
    <citation type="submission" date="2020-05" db="UniProtKB">
        <authorList>
            <consortium name="EnsemblMetazoa"/>
        </authorList>
    </citation>
    <scope>IDENTIFICATION</scope>
    <source>
        <strain evidence="1">IAEA</strain>
    </source>
</reference>
<organism evidence="1 2">
    <name type="scientific">Glossina brevipalpis</name>
    <dbReference type="NCBI Taxonomy" id="37001"/>
    <lineage>
        <taxon>Eukaryota</taxon>
        <taxon>Metazoa</taxon>
        <taxon>Ecdysozoa</taxon>
        <taxon>Arthropoda</taxon>
        <taxon>Hexapoda</taxon>
        <taxon>Insecta</taxon>
        <taxon>Pterygota</taxon>
        <taxon>Neoptera</taxon>
        <taxon>Endopterygota</taxon>
        <taxon>Diptera</taxon>
        <taxon>Brachycera</taxon>
        <taxon>Muscomorpha</taxon>
        <taxon>Hippoboscoidea</taxon>
        <taxon>Glossinidae</taxon>
        <taxon>Glossina</taxon>
    </lineage>
</organism>
<dbReference type="Proteomes" id="UP000091820">
    <property type="component" value="Unassembled WGS sequence"/>
</dbReference>
<protein>
    <submittedName>
        <fullName evidence="1">Uncharacterized protein</fullName>
    </submittedName>
</protein>
<dbReference type="VEuPathDB" id="VectorBase:GBRI004067"/>
<dbReference type="AlphaFoldDB" id="A0A1A9W2K8"/>